<comment type="caution">
    <text evidence="2">The sequence shown here is derived from an EMBL/GenBank/DDBJ whole genome shotgun (WGS) entry which is preliminary data.</text>
</comment>
<feature type="coiled-coil region" evidence="1">
    <location>
        <begin position="872"/>
        <end position="899"/>
    </location>
</feature>
<organism evidence="2 3">
    <name type="scientific">[Lactobacillus] rogosae</name>
    <dbReference type="NCBI Taxonomy" id="706562"/>
    <lineage>
        <taxon>Bacteria</taxon>
        <taxon>Bacillati</taxon>
        <taxon>Bacillota</taxon>
        <taxon>Clostridia</taxon>
        <taxon>Lachnospirales</taxon>
        <taxon>Lachnospiraceae</taxon>
        <taxon>Lachnospira</taxon>
    </lineage>
</organism>
<name>A0ABV1C0I3_9FIRM</name>
<keyword evidence="3" id="KW-1185">Reference proteome</keyword>
<dbReference type="Proteomes" id="UP001442364">
    <property type="component" value="Unassembled WGS sequence"/>
</dbReference>
<proteinExistence type="predicted"/>
<dbReference type="InterPro" id="IPR046207">
    <property type="entry name" value="DUF6240"/>
</dbReference>
<evidence type="ECO:0000313" key="3">
    <source>
        <dbReference type="Proteomes" id="UP001442364"/>
    </source>
</evidence>
<reference evidence="2 3" key="1">
    <citation type="submission" date="2024-03" db="EMBL/GenBank/DDBJ databases">
        <title>Human intestinal bacterial collection.</title>
        <authorList>
            <person name="Pauvert C."/>
            <person name="Hitch T.C.A."/>
            <person name="Clavel T."/>
        </authorList>
    </citation>
    <scope>NUCLEOTIDE SEQUENCE [LARGE SCALE GENOMIC DNA]</scope>
    <source>
        <strain evidence="2 3">CLA-AA-H255</strain>
    </source>
</reference>
<gene>
    <name evidence="2" type="ORF">WMO14_12255</name>
</gene>
<protein>
    <submittedName>
        <fullName evidence="2">DUF6240 domain-containing protein</fullName>
    </submittedName>
</protein>
<keyword evidence="1" id="KW-0175">Coiled coil</keyword>
<evidence type="ECO:0000256" key="1">
    <source>
        <dbReference type="SAM" id="Coils"/>
    </source>
</evidence>
<dbReference type="RefSeq" id="WP_349153911.1">
    <property type="nucleotide sequence ID" value="NZ_JBBMER010000011.1"/>
</dbReference>
<dbReference type="EMBL" id="JBBMER010000011">
    <property type="protein sequence ID" value="MEQ2380629.1"/>
    <property type="molecule type" value="Genomic_DNA"/>
</dbReference>
<accession>A0ABV1C0I3</accession>
<dbReference type="Pfam" id="PF19753">
    <property type="entry name" value="DUF6240"/>
    <property type="match status" value="2"/>
</dbReference>
<sequence>MSVSIYAGNFNKDNNVKETSINYKENVSNRTNGVNGIFNGVVMSEGQDNSRLADNTYESLLKEADDVKQQIMNSASTAQISFKALVKKLSGMEAVDIAGDGFNITDASKDDMVSIIDKIRIELAMHSDSYVAYGTGVSSDAIESVAGAGAANELKQRLSGAGISVDDDTVQQVQSALDEAASITELSESAKYYMIANDIAPTIDGIYKAENAVSTRPANSGYEISFKEFNAMRPQIESLMNKAGLEVNLRNLNNAQDLINNNIPVTEKTLKYKAVLDVLNLNGLDTQDGQDSVLSKIADQLAIGEDPKDTPLTNDPSIWDNVKNAIVTLANASYDDIVNVVSSGKAFTIASLKVVMQVGWSETAESRQAVNNQMTVNNQMSGDWQGNVNSQMSGGWQCNVNNQYGYVQDTGYNQGVYNNQMGGNYAYQQPYGYNAQKAYNTLVEARLLLTAGTGVILEKSNTSLLYTPLEQINEQIKALEANGTLYAGNTQMYNDVLDVRKALYDIETAPAQMYEKLMKSDPYKLSISMVSGIASGMTSRYAKAIDTYETTGTKVREDLDDSIIKAVNNSAEGIMDELNLENTQENRDVIKLLASNNIDINKENVERARRIYTTLNNLVDNMKPETVVKMIDDGINPMNTDIWTVNDYLSSMNQGATKDNEEKYSKFLYKLDKTGGINETKKKQFIGIYQMMNIFTRDAGVCAGALMKQGKEITMGNLISAYTSRKHSGIDVTIDDSVGLGDKETISYFESLFAKSQKFITPNTLKNSDNESPIEHQNVEAFANGLAEHYDEAVENELDSSYIEEVTKKAEQADAEVVRELRRAGINENIGNINAVNELMATGQLMAYTRKHGNHGSKSIYGENIIDSNDKLKEVLDSRDKLEAMYTNLEEAAGDELEEAIESSLTGTAEDPVDYDTFEELRISNRQIRYISNLARRNDYRVPYVKNGQAGLINLTFVADDNDKGKISIKMNTASWGELSVEAKVTQSDVSMYVKQDSRIVLSEDRSIYKYFQQIEGDLKEQFGYDNVRINCVRVPDVKYTTYEDSGAKIPSDRLYKIASAITGVFFGA</sequence>
<evidence type="ECO:0000313" key="2">
    <source>
        <dbReference type="EMBL" id="MEQ2380629.1"/>
    </source>
</evidence>